<gene>
    <name evidence="2" type="ORF">SAMN04244559_01195</name>
</gene>
<accession>A0A1H6HAQ1</accession>
<feature type="domain" description="DUF2249" evidence="1">
    <location>
        <begin position="118"/>
        <end position="180"/>
    </location>
</feature>
<organism evidence="2 3">
    <name type="scientific">Magnetospirillum fulvum</name>
    <name type="common">Rhodospirillum fulvum</name>
    <dbReference type="NCBI Taxonomy" id="1082"/>
    <lineage>
        <taxon>Bacteria</taxon>
        <taxon>Pseudomonadati</taxon>
        <taxon>Pseudomonadota</taxon>
        <taxon>Alphaproteobacteria</taxon>
        <taxon>Rhodospirillales</taxon>
        <taxon>Rhodospirillaceae</taxon>
        <taxon>Magnetospirillum</taxon>
    </lineage>
</organism>
<dbReference type="RefSeq" id="WP_074766543.1">
    <property type="nucleotide sequence ID" value="NZ_FNWO01000004.1"/>
</dbReference>
<dbReference type="OrthoDB" id="30295at2"/>
<name>A0A1H6HAQ1_MAGFU</name>
<dbReference type="EMBL" id="FNWO01000004">
    <property type="protein sequence ID" value="SEH32192.1"/>
    <property type="molecule type" value="Genomic_DNA"/>
</dbReference>
<protein>
    <submittedName>
        <fullName evidence="2">Uncharacterized conserved protein</fullName>
    </submittedName>
</protein>
<evidence type="ECO:0000313" key="3">
    <source>
        <dbReference type="Proteomes" id="UP000182983"/>
    </source>
</evidence>
<sequence length="186" mass="20434">MPRSLFPALPETISADAPVALDVRPLLAQGIDPYDTVIAAAARIAPGELLTIDAPFNPTPLRRALAARGFSSRARKLEEGRWRVVFLHDGAKGWESRAEAEILPEGAMQWTEADGIHLDVRRLPPPEPLRAILRLVESLGGSGTIVVHHERDPVFLALELAERGWRIVRTEAAPADLRLWLAPEPC</sequence>
<dbReference type="Proteomes" id="UP000182983">
    <property type="component" value="Unassembled WGS sequence"/>
</dbReference>
<dbReference type="AlphaFoldDB" id="A0A1H6HAQ1"/>
<evidence type="ECO:0000313" key="2">
    <source>
        <dbReference type="EMBL" id="SEH32192.1"/>
    </source>
</evidence>
<evidence type="ECO:0000259" key="1">
    <source>
        <dbReference type="Pfam" id="PF10006"/>
    </source>
</evidence>
<reference evidence="3" key="1">
    <citation type="submission" date="2016-10" db="EMBL/GenBank/DDBJ databases">
        <authorList>
            <person name="Varghese N."/>
            <person name="Submissions S."/>
        </authorList>
    </citation>
    <scope>NUCLEOTIDE SEQUENCE [LARGE SCALE GENOMIC DNA]</scope>
    <source>
        <strain evidence="3">DSM 13234</strain>
    </source>
</reference>
<proteinExistence type="predicted"/>
<feature type="domain" description="DUF2249" evidence="1">
    <location>
        <begin position="21"/>
        <end position="86"/>
    </location>
</feature>
<dbReference type="InterPro" id="IPR018720">
    <property type="entry name" value="DUF2249"/>
</dbReference>
<dbReference type="Pfam" id="PF10006">
    <property type="entry name" value="DUF2249"/>
    <property type="match status" value="2"/>
</dbReference>
<keyword evidence="3" id="KW-1185">Reference proteome</keyword>